<accession>A0AAV0BPH5</accession>
<gene>
    <name evidence="3" type="ORF">PPACK8108_LOCUS23976</name>
</gene>
<evidence type="ECO:0000313" key="4">
    <source>
        <dbReference type="Proteomes" id="UP001153365"/>
    </source>
</evidence>
<dbReference type="EMBL" id="CALTRL010006031">
    <property type="protein sequence ID" value="CAH7688934.1"/>
    <property type="molecule type" value="Genomic_DNA"/>
</dbReference>
<feature type="compositionally biased region" description="Polar residues" evidence="1">
    <location>
        <begin position="69"/>
        <end position="126"/>
    </location>
</feature>
<keyword evidence="2" id="KW-1133">Transmembrane helix</keyword>
<keyword evidence="2" id="KW-0472">Membrane</keyword>
<protein>
    <submittedName>
        <fullName evidence="3">Expressed protein</fullName>
    </submittedName>
</protein>
<name>A0AAV0BPH5_PHAPC</name>
<feature type="region of interest" description="Disordered" evidence="1">
    <location>
        <begin position="1"/>
        <end position="126"/>
    </location>
</feature>
<comment type="caution">
    <text evidence="3">The sequence shown here is derived from an EMBL/GenBank/DDBJ whole genome shotgun (WGS) entry which is preliminary data.</text>
</comment>
<evidence type="ECO:0000256" key="2">
    <source>
        <dbReference type="SAM" id="Phobius"/>
    </source>
</evidence>
<keyword evidence="2" id="KW-0812">Transmembrane</keyword>
<reference evidence="3" key="1">
    <citation type="submission" date="2022-06" db="EMBL/GenBank/DDBJ databases">
        <authorList>
            <consortium name="SYNGENTA / RWTH Aachen University"/>
        </authorList>
    </citation>
    <scope>NUCLEOTIDE SEQUENCE</scope>
</reference>
<evidence type="ECO:0000313" key="3">
    <source>
        <dbReference type="EMBL" id="CAH7688934.1"/>
    </source>
</evidence>
<dbReference type="AlphaFoldDB" id="A0AAV0BPH5"/>
<feature type="transmembrane region" description="Helical" evidence="2">
    <location>
        <begin position="159"/>
        <end position="180"/>
    </location>
</feature>
<feature type="region of interest" description="Disordered" evidence="1">
    <location>
        <begin position="419"/>
        <end position="438"/>
    </location>
</feature>
<feature type="compositionally biased region" description="Polar residues" evidence="1">
    <location>
        <begin position="422"/>
        <end position="438"/>
    </location>
</feature>
<proteinExistence type="predicted"/>
<evidence type="ECO:0000256" key="1">
    <source>
        <dbReference type="SAM" id="MobiDB-lite"/>
    </source>
</evidence>
<dbReference type="Proteomes" id="UP001153365">
    <property type="component" value="Unassembled WGS sequence"/>
</dbReference>
<keyword evidence="4" id="KW-1185">Reference proteome</keyword>
<feature type="compositionally biased region" description="Low complexity" evidence="1">
    <location>
        <begin position="1"/>
        <end position="63"/>
    </location>
</feature>
<organism evidence="3 4">
    <name type="scientific">Phakopsora pachyrhizi</name>
    <name type="common">Asian soybean rust disease fungus</name>
    <dbReference type="NCBI Taxonomy" id="170000"/>
    <lineage>
        <taxon>Eukaryota</taxon>
        <taxon>Fungi</taxon>
        <taxon>Dikarya</taxon>
        <taxon>Basidiomycota</taxon>
        <taxon>Pucciniomycotina</taxon>
        <taxon>Pucciniomycetes</taxon>
        <taxon>Pucciniales</taxon>
        <taxon>Phakopsoraceae</taxon>
        <taxon>Phakopsora</taxon>
    </lineage>
</organism>
<sequence length="449" mass="48103">MSFFPGSPDSPFSSSSSSQANSLDSTQSSLIPASSTGSDSLQGSSSSSASSLTPSSGQSASTSNVKVGLSSSPQQATVPSSTPTANIPVASPNNSINPNVTSPLSNSSSERGRNLTLSSSLPSQTAGSSIVKNLSQNISTPSISPSPKTISGEKGTSSALIGVVSVVAIGIVLSALIFLLNMIRLRKKKRAAAAFSSEITDDNPSVKSWTFTRNRSASNASSSASSNQPLNTRSIITIKKRTDSIASFGPGPSQELLPENSEVKNEAFITPWKPLRPYRHQKMNSTESFFCNGHAENPYNAIEVRSKFQEEISHIPITYQAKQSKPIFSSYLPSERFELSAQKNNSFSKQYPQLKTKDVEGRSSSITEDYPETPTSAFLGIRKSVWDIDQYGRASNCYDNIDPCFGDLNKCSVAAAPKNKISPAQTSRESKFSPNDPTYPTNYSYYKIN</sequence>